<evidence type="ECO:0000256" key="3">
    <source>
        <dbReference type="ARBA" id="ARBA00022679"/>
    </source>
</evidence>
<organism evidence="11 12">
    <name type="scientific">Nitrosomonas mobilis</name>
    <dbReference type="NCBI Taxonomy" id="51642"/>
    <lineage>
        <taxon>Bacteria</taxon>
        <taxon>Pseudomonadati</taxon>
        <taxon>Pseudomonadota</taxon>
        <taxon>Betaproteobacteria</taxon>
        <taxon>Nitrosomonadales</taxon>
        <taxon>Nitrosomonadaceae</taxon>
        <taxon>Nitrosomonas</taxon>
    </lineage>
</organism>
<dbReference type="OrthoDB" id="9770982at2"/>
<evidence type="ECO:0000256" key="1">
    <source>
        <dbReference type="ARBA" id="ARBA00012417"/>
    </source>
</evidence>
<keyword evidence="4 11" id="KW-0548">Nucleotidyltransferase</keyword>
<evidence type="ECO:0000259" key="9">
    <source>
        <dbReference type="Pfam" id="PF06144"/>
    </source>
</evidence>
<accession>A0A1G5SDV6</accession>
<dbReference type="AlphaFoldDB" id="A0A1G5SDV6"/>
<evidence type="ECO:0000256" key="4">
    <source>
        <dbReference type="ARBA" id="ARBA00022695"/>
    </source>
</evidence>
<feature type="domain" description="DNA polymerase III delta subunit-like C-terminal" evidence="10">
    <location>
        <begin position="213"/>
        <end position="318"/>
    </location>
</feature>
<dbReference type="EC" id="2.7.7.7" evidence="1"/>
<evidence type="ECO:0000256" key="5">
    <source>
        <dbReference type="ARBA" id="ARBA00022705"/>
    </source>
</evidence>
<dbReference type="Gene3D" id="1.20.272.10">
    <property type="match status" value="1"/>
</dbReference>
<dbReference type="InterPro" id="IPR027417">
    <property type="entry name" value="P-loop_NTPase"/>
</dbReference>
<sequence length="346" mass="39210">MKFSPEQLSNQLKQAIAPLYVLMAGELLPAMEAADEIRLHAEKQGYIDREIISVDQHFDWSVLRQWGRQSSLFGNRRLLDIRIPTGKPGREGRTALEALSQRLPEEAITVISLPWLDQQSQNSKWFKALEQAGHLIVIPAIKREQLAAWIEKRLHRQNQSTDRDTLQFFADKIEGNILAAHQEIQKLALLYPPGKLTFEQIKTAILDVARYDVTQLAEAMINADIARFGHILSSLQVEGVASPYILAVLSEEIRLLLKLHTAIRIDRNVPLAQIMKTLRIWPSRQKLIATAFKRINLNLLIDALRQAANIDQIIKGMTTGDEWQELLNLGATLAATGKYHSLTMKL</sequence>
<gene>
    <name evidence="11" type="primary">holA</name>
    <name evidence="11" type="ORF">NSMM_230020</name>
</gene>
<dbReference type="GO" id="GO:0003887">
    <property type="term" value="F:DNA-directed DNA polymerase activity"/>
    <property type="evidence" value="ECO:0007669"/>
    <property type="project" value="UniProtKB-KW"/>
</dbReference>
<evidence type="ECO:0000313" key="11">
    <source>
        <dbReference type="EMBL" id="SCZ84599.1"/>
    </source>
</evidence>
<evidence type="ECO:0000256" key="7">
    <source>
        <dbReference type="ARBA" id="ARBA00034754"/>
    </source>
</evidence>
<dbReference type="Pfam" id="PF21694">
    <property type="entry name" value="DNA_pol3_delta_C"/>
    <property type="match status" value="1"/>
</dbReference>
<dbReference type="EMBL" id="FMWO01000029">
    <property type="protein sequence ID" value="SCZ84599.1"/>
    <property type="molecule type" value="Genomic_DNA"/>
</dbReference>
<comment type="similarity">
    <text evidence="7">Belongs to the DNA polymerase HolA subunit family.</text>
</comment>
<dbReference type="PANTHER" id="PTHR34388:SF1">
    <property type="entry name" value="DNA POLYMERASE III SUBUNIT DELTA"/>
    <property type="match status" value="1"/>
</dbReference>
<dbReference type="NCBIfam" id="TIGR01128">
    <property type="entry name" value="holA"/>
    <property type="match status" value="1"/>
</dbReference>
<dbReference type="InterPro" id="IPR010372">
    <property type="entry name" value="DNA_pol3_delta_N"/>
</dbReference>
<keyword evidence="12" id="KW-1185">Reference proteome</keyword>
<dbReference type="InterPro" id="IPR048466">
    <property type="entry name" value="DNA_pol3_delta-like_C"/>
</dbReference>
<protein>
    <recommendedName>
        <fullName evidence="2">DNA polymerase III subunit delta</fullName>
        <ecNumber evidence="1">2.7.7.7</ecNumber>
    </recommendedName>
</protein>
<dbReference type="SUPFAM" id="SSF52540">
    <property type="entry name" value="P-loop containing nucleoside triphosphate hydrolases"/>
    <property type="match status" value="1"/>
</dbReference>
<dbReference type="Gene3D" id="3.40.50.300">
    <property type="entry name" value="P-loop containing nucleotide triphosphate hydrolases"/>
    <property type="match status" value="1"/>
</dbReference>
<dbReference type="GO" id="GO:0006261">
    <property type="term" value="P:DNA-templated DNA replication"/>
    <property type="evidence" value="ECO:0007669"/>
    <property type="project" value="TreeGrafter"/>
</dbReference>
<evidence type="ECO:0000256" key="2">
    <source>
        <dbReference type="ARBA" id="ARBA00017703"/>
    </source>
</evidence>
<dbReference type="InterPro" id="IPR008921">
    <property type="entry name" value="DNA_pol3_clamp-load_cplx_C"/>
</dbReference>
<keyword evidence="3 11" id="KW-0808">Transferase</keyword>
<dbReference type="SUPFAM" id="SSF48019">
    <property type="entry name" value="post-AAA+ oligomerization domain-like"/>
    <property type="match status" value="1"/>
</dbReference>
<dbReference type="Pfam" id="PF06144">
    <property type="entry name" value="DNA_pol3_delta"/>
    <property type="match status" value="1"/>
</dbReference>
<dbReference type="STRING" id="51642.NSMM_230020"/>
<comment type="catalytic activity">
    <reaction evidence="8">
        <text>DNA(n) + a 2'-deoxyribonucleoside 5'-triphosphate = DNA(n+1) + diphosphate</text>
        <dbReference type="Rhea" id="RHEA:22508"/>
        <dbReference type="Rhea" id="RHEA-COMP:17339"/>
        <dbReference type="Rhea" id="RHEA-COMP:17340"/>
        <dbReference type="ChEBI" id="CHEBI:33019"/>
        <dbReference type="ChEBI" id="CHEBI:61560"/>
        <dbReference type="ChEBI" id="CHEBI:173112"/>
        <dbReference type="EC" id="2.7.7.7"/>
    </reaction>
</comment>
<dbReference type="GO" id="GO:0009360">
    <property type="term" value="C:DNA polymerase III complex"/>
    <property type="evidence" value="ECO:0007669"/>
    <property type="project" value="InterPro"/>
</dbReference>
<feature type="domain" description="DNA polymerase III delta N-terminal" evidence="9">
    <location>
        <begin position="32"/>
        <end position="135"/>
    </location>
</feature>
<evidence type="ECO:0000259" key="10">
    <source>
        <dbReference type="Pfam" id="PF21694"/>
    </source>
</evidence>
<dbReference type="Gene3D" id="1.10.8.60">
    <property type="match status" value="1"/>
</dbReference>
<dbReference type="PANTHER" id="PTHR34388">
    <property type="entry name" value="DNA POLYMERASE III SUBUNIT DELTA"/>
    <property type="match status" value="1"/>
</dbReference>
<name>A0A1G5SDV6_9PROT</name>
<dbReference type="GO" id="GO:0003677">
    <property type="term" value="F:DNA binding"/>
    <property type="evidence" value="ECO:0007669"/>
    <property type="project" value="InterPro"/>
</dbReference>
<keyword evidence="6" id="KW-0239">DNA-directed DNA polymerase</keyword>
<keyword evidence="5" id="KW-0235">DNA replication</keyword>
<proteinExistence type="inferred from homology"/>
<dbReference type="InterPro" id="IPR005790">
    <property type="entry name" value="DNA_polIII_delta"/>
</dbReference>
<dbReference type="RefSeq" id="WP_090284203.1">
    <property type="nucleotide sequence ID" value="NZ_FMWO01000029.1"/>
</dbReference>
<evidence type="ECO:0000313" key="12">
    <source>
        <dbReference type="Proteomes" id="UP000198729"/>
    </source>
</evidence>
<evidence type="ECO:0000256" key="6">
    <source>
        <dbReference type="ARBA" id="ARBA00022932"/>
    </source>
</evidence>
<dbReference type="Proteomes" id="UP000198729">
    <property type="component" value="Unassembled WGS sequence"/>
</dbReference>
<evidence type="ECO:0000256" key="8">
    <source>
        <dbReference type="ARBA" id="ARBA00049244"/>
    </source>
</evidence>
<reference evidence="11 12" key="1">
    <citation type="submission" date="2016-10" db="EMBL/GenBank/DDBJ databases">
        <authorList>
            <person name="de Groot N.N."/>
        </authorList>
    </citation>
    <scope>NUCLEOTIDE SEQUENCE [LARGE SCALE GENOMIC DNA]</scope>
    <source>
        <strain evidence="11">1</strain>
    </source>
</reference>
<dbReference type="CDD" id="cd18138">
    <property type="entry name" value="HLD_clamp_pol_III_delta"/>
    <property type="match status" value="1"/>
</dbReference>